<evidence type="ECO:0000313" key="2">
    <source>
        <dbReference type="Proteomes" id="UP000663844"/>
    </source>
</evidence>
<reference evidence="1" key="1">
    <citation type="submission" date="2021-02" db="EMBL/GenBank/DDBJ databases">
        <authorList>
            <person name="Nowell W R."/>
        </authorList>
    </citation>
    <scope>NUCLEOTIDE SEQUENCE</scope>
</reference>
<proteinExistence type="predicted"/>
<gene>
    <name evidence="1" type="ORF">OXD698_LOCUS23286</name>
</gene>
<evidence type="ECO:0000313" key="1">
    <source>
        <dbReference type="EMBL" id="CAF3888524.1"/>
    </source>
</evidence>
<dbReference type="EMBL" id="CAJOAZ010002054">
    <property type="protein sequence ID" value="CAF3888524.1"/>
    <property type="molecule type" value="Genomic_DNA"/>
</dbReference>
<sequence>MAWNNMKSIEEVITCVKCLKHFDDPLASANNGSFECPMRDGIQIESQILTTLSLFKIYMSNEGAKHLANALQHNKAI</sequence>
<name>A0A819GXU7_9BILA</name>
<dbReference type="Proteomes" id="UP000663844">
    <property type="component" value="Unassembled WGS sequence"/>
</dbReference>
<protein>
    <submittedName>
        <fullName evidence="1">Uncharacterized protein</fullName>
    </submittedName>
</protein>
<dbReference type="SUPFAM" id="SSF52047">
    <property type="entry name" value="RNI-like"/>
    <property type="match status" value="1"/>
</dbReference>
<comment type="caution">
    <text evidence="1">The sequence shown here is derived from an EMBL/GenBank/DDBJ whole genome shotgun (WGS) entry which is preliminary data.</text>
</comment>
<organism evidence="1 2">
    <name type="scientific">Adineta steineri</name>
    <dbReference type="NCBI Taxonomy" id="433720"/>
    <lineage>
        <taxon>Eukaryota</taxon>
        <taxon>Metazoa</taxon>
        <taxon>Spiralia</taxon>
        <taxon>Gnathifera</taxon>
        <taxon>Rotifera</taxon>
        <taxon>Eurotatoria</taxon>
        <taxon>Bdelloidea</taxon>
        <taxon>Adinetida</taxon>
        <taxon>Adinetidae</taxon>
        <taxon>Adineta</taxon>
    </lineage>
</organism>
<dbReference type="AlphaFoldDB" id="A0A819GXU7"/>
<accession>A0A819GXU7</accession>